<dbReference type="InterPro" id="IPR004837">
    <property type="entry name" value="NaCa_Exmemb"/>
</dbReference>
<feature type="transmembrane region" description="Helical" evidence="5">
    <location>
        <begin position="173"/>
        <end position="192"/>
    </location>
</feature>
<evidence type="ECO:0000256" key="5">
    <source>
        <dbReference type="SAM" id="Phobius"/>
    </source>
</evidence>
<feature type="domain" description="Sodium/calcium exchanger membrane region" evidence="6">
    <location>
        <begin position="178"/>
        <end position="313"/>
    </location>
</feature>
<dbReference type="Pfam" id="PF01699">
    <property type="entry name" value="Na_Ca_ex"/>
    <property type="match status" value="2"/>
</dbReference>
<dbReference type="NCBIfam" id="TIGR00367">
    <property type="entry name" value="calcium/sodium antiporter"/>
    <property type="match status" value="1"/>
</dbReference>
<feature type="transmembrane region" description="Helical" evidence="5">
    <location>
        <begin position="130"/>
        <end position="148"/>
    </location>
</feature>
<dbReference type="GO" id="GO:0008273">
    <property type="term" value="F:calcium, potassium:sodium antiporter activity"/>
    <property type="evidence" value="ECO:0007669"/>
    <property type="project" value="TreeGrafter"/>
</dbReference>
<feature type="transmembrane region" description="Helical" evidence="5">
    <location>
        <begin position="107"/>
        <end position="124"/>
    </location>
</feature>
<evidence type="ECO:0000256" key="3">
    <source>
        <dbReference type="ARBA" id="ARBA00022989"/>
    </source>
</evidence>
<proteinExistence type="predicted"/>
<keyword evidence="2 5" id="KW-0812">Transmembrane</keyword>
<evidence type="ECO:0000256" key="4">
    <source>
        <dbReference type="ARBA" id="ARBA00023136"/>
    </source>
</evidence>
<protein>
    <submittedName>
        <fullName evidence="7">Calcium/sodium antiporter</fullName>
    </submittedName>
</protein>
<gene>
    <name evidence="7" type="ORF">HA299_03560</name>
</gene>
<dbReference type="Gene3D" id="1.20.1420.30">
    <property type="entry name" value="NCX, central ion-binding region"/>
    <property type="match status" value="1"/>
</dbReference>
<dbReference type="RefSeq" id="WP_042687540.1">
    <property type="nucleotide sequence ID" value="NZ_DUIH01000011.1"/>
</dbReference>
<accession>A0A832RWT0</accession>
<dbReference type="GO" id="GO:0005886">
    <property type="term" value="C:plasma membrane"/>
    <property type="evidence" value="ECO:0007669"/>
    <property type="project" value="TreeGrafter"/>
</dbReference>
<keyword evidence="4 5" id="KW-0472">Membrane</keyword>
<organism evidence="7 8">
    <name type="scientific">Methermicoccus shengliensis</name>
    <dbReference type="NCBI Taxonomy" id="660064"/>
    <lineage>
        <taxon>Archaea</taxon>
        <taxon>Methanobacteriati</taxon>
        <taxon>Methanobacteriota</taxon>
        <taxon>Stenosarchaea group</taxon>
        <taxon>Methanomicrobia</taxon>
        <taxon>Methanosarcinales</taxon>
        <taxon>Methermicoccaceae</taxon>
        <taxon>Methermicoccus</taxon>
    </lineage>
</organism>
<dbReference type="AlphaFoldDB" id="A0A832RWT0"/>
<feature type="transmembrane region" description="Helical" evidence="5">
    <location>
        <begin position="302"/>
        <end position="319"/>
    </location>
</feature>
<reference evidence="7" key="1">
    <citation type="journal article" date="2020" name="bioRxiv">
        <title>A rank-normalized archaeal taxonomy based on genome phylogeny resolves widespread incomplete and uneven classifications.</title>
        <authorList>
            <person name="Rinke C."/>
            <person name="Chuvochina M."/>
            <person name="Mussig A.J."/>
            <person name="Chaumeil P.-A."/>
            <person name="Waite D.W."/>
            <person name="Whitman W.B."/>
            <person name="Parks D.H."/>
            <person name="Hugenholtz P."/>
        </authorList>
    </citation>
    <scope>NUCLEOTIDE SEQUENCE</scope>
    <source>
        <strain evidence="7">UBA12518</strain>
    </source>
</reference>
<evidence type="ECO:0000313" key="8">
    <source>
        <dbReference type="Proteomes" id="UP000600363"/>
    </source>
</evidence>
<dbReference type="Proteomes" id="UP000600363">
    <property type="component" value="Unassembled WGS sequence"/>
</dbReference>
<comment type="caution">
    <text evidence="7">The sequence shown here is derived from an EMBL/GenBank/DDBJ whole genome shotgun (WGS) entry which is preliminary data.</text>
</comment>
<dbReference type="InterPro" id="IPR044880">
    <property type="entry name" value="NCX_ion-bd_dom_sf"/>
</dbReference>
<comment type="subcellular location">
    <subcellularLocation>
        <location evidence="1">Membrane</location>
        <topology evidence="1">Multi-pass membrane protein</topology>
    </subcellularLocation>
</comment>
<evidence type="ECO:0000313" key="7">
    <source>
        <dbReference type="EMBL" id="HIH69683.1"/>
    </source>
</evidence>
<feature type="transmembrane region" description="Helical" evidence="5">
    <location>
        <begin position="212"/>
        <end position="234"/>
    </location>
</feature>
<dbReference type="PANTHER" id="PTHR10846:SF8">
    <property type="entry name" value="INNER MEMBRANE PROTEIN YRBG"/>
    <property type="match status" value="1"/>
</dbReference>
<dbReference type="EMBL" id="DUIH01000011">
    <property type="protein sequence ID" value="HIH69683.1"/>
    <property type="molecule type" value="Genomic_DNA"/>
</dbReference>
<evidence type="ECO:0000256" key="1">
    <source>
        <dbReference type="ARBA" id="ARBA00004141"/>
    </source>
</evidence>
<feature type="transmembrane region" description="Helical" evidence="5">
    <location>
        <begin position="6"/>
        <end position="25"/>
    </location>
</feature>
<feature type="transmembrane region" description="Helical" evidence="5">
    <location>
        <begin position="268"/>
        <end position="290"/>
    </location>
</feature>
<feature type="transmembrane region" description="Helical" evidence="5">
    <location>
        <begin position="71"/>
        <end position="95"/>
    </location>
</feature>
<dbReference type="GO" id="GO:0006874">
    <property type="term" value="P:intracellular calcium ion homeostasis"/>
    <property type="evidence" value="ECO:0007669"/>
    <property type="project" value="TreeGrafter"/>
</dbReference>
<evidence type="ECO:0000259" key="6">
    <source>
        <dbReference type="Pfam" id="PF01699"/>
    </source>
</evidence>
<evidence type="ECO:0000256" key="2">
    <source>
        <dbReference type="ARBA" id="ARBA00022692"/>
    </source>
</evidence>
<dbReference type="GO" id="GO:0005262">
    <property type="term" value="F:calcium channel activity"/>
    <property type="evidence" value="ECO:0007669"/>
    <property type="project" value="TreeGrafter"/>
</dbReference>
<keyword evidence="3 5" id="KW-1133">Transmembrane helix</keyword>
<dbReference type="PANTHER" id="PTHR10846">
    <property type="entry name" value="SODIUM/POTASSIUM/CALCIUM EXCHANGER"/>
    <property type="match status" value="1"/>
</dbReference>
<sequence length="320" mass="35361">MLHLFIWLIIFIVSLIVLIKASDYFTDSAEKIGLYFGLPAFIVGVTIVAIGTSLPELVSSIFAVLKGSSEIVVGNVVGSNITNIFLILGIAAIIGKKIKVTYELVHVDLPLLIGSAFLLAVTIWDGIFTLPEALLCIGGIILYLLYTIHTQKEYEDVEIKKEMKEELKKRRKLDWKTLTILIVSAFFIYLGAEYTIESVIKLSKILNIGKEIIAISAVALGTSLPELMVTVSAARKGKPEIAVGNVLGSNIFNALAVMGMPAFFGTLIIPHSILTFGLPMMLVATLLYFFMTQDKEITKWEGWMLIIFYVFFIGKVFNLL</sequence>
<feature type="transmembrane region" description="Helical" evidence="5">
    <location>
        <begin position="241"/>
        <end position="262"/>
    </location>
</feature>
<dbReference type="InterPro" id="IPR004481">
    <property type="entry name" value="K/Na/Ca-exchanger"/>
</dbReference>
<feature type="transmembrane region" description="Helical" evidence="5">
    <location>
        <begin position="32"/>
        <end position="51"/>
    </location>
</feature>
<feature type="domain" description="Sodium/calcium exchanger membrane region" evidence="6">
    <location>
        <begin position="8"/>
        <end position="147"/>
    </location>
</feature>
<name>A0A832RWT0_9EURY</name>